<evidence type="ECO:0000313" key="3">
    <source>
        <dbReference type="Proteomes" id="UP000002595"/>
    </source>
</evidence>
<protein>
    <submittedName>
        <fullName evidence="2">CutA1 divalent ion tolerance protein</fullName>
    </submittedName>
</protein>
<dbReference type="InterPro" id="IPR011322">
    <property type="entry name" value="N-reg_PII-like_a/b"/>
</dbReference>
<dbReference type="Pfam" id="PF03091">
    <property type="entry name" value="CutA1"/>
    <property type="match status" value="1"/>
</dbReference>
<dbReference type="eggNOG" id="arCOG04231">
    <property type="taxonomic scope" value="Archaea"/>
</dbReference>
<comment type="similarity">
    <text evidence="1">Belongs to the CutA family.</text>
</comment>
<dbReference type="KEGG" id="pis:Pisl_1044"/>
<name>A1RTD6_PYRIL</name>
<dbReference type="Proteomes" id="UP000002595">
    <property type="component" value="Chromosome"/>
</dbReference>
<keyword evidence="3" id="KW-1185">Reference proteome</keyword>
<dbReference type="Gene3D" id="3.30.70.120">
    <property type="match status" value="1"/>
</dbReference>
<dbReference type="InterPro" id="IPR015867">
    <property type="entry name" value="N-reg_PII/ATP_PRibTrfase_C"/>
</dbReference>
<dbReference type="GO" id="GO:0010038">
    <property type="term" value="P:response to metal ion"/>
    <property type="evidence" value="ECO:0007669"/>
    <property type="project" value="InterPro"/>
</dbReference>
<dbReference type="EMBL" id="CP000504">
    <property type="protein sequence ID" value="ABL88218.1"/>
    <property type="molecule type" value="Genomic_DNA"/>
</dbReference>
<dbReference type="HOGENOM" id="CLU_098807_3_1_2"/>
<evidence type="ECO:0000256" key="1">
    <source>
        <dbReference type="ARBA" id="ARBA00010169"/>
    </source>
</evidence>
<gene>
    <name evidence="2" type="ordered locus">Pisl_1044</name>
</gene>
<sequence length="122" mass="14116">MTLVSDTMVIYKTYTNPPRMYLVVLITAPDNENGRKIARHLLEKRLVSCVNITQASSMYWWEGRIEEANEVLLIAKTTADKLDELIKEVRSIHPYQLPEIIALPIVGGYIDYLEWVKRETHA</sequence>
<dbReference type="STRING" id="384616.Pisl_1044"/>
<evidence type="ECO:0000313" key="2">
    <source>
        <dbReference type="EMBL" id="ABL88218.1"/>
    </source>
</evidence>
<dbReference type="InterPro" id="IPR004323">
    <property type="entry name" value="Ion_tolerance_CutA"/>
</dbReference>
<reference evidence="2" key="1">
    <citation type="submission" date="2006-12" db="EMBL/GenBank/DDBJ databases">
        <title>Complete sequence of Pyrobaculum islandicum DSM 4184.</title>
        <authorList>
            <person name="Copeland A."/>
            <person name="Lucas S."/>
            <person name="Lapidus A."/>
            <person name="Barry K."/>
            <person name="Detter J.C."/>
            <person name="Glavina del Rio T."/>
            <person name="Dalin E."/>
            <person name="Tice H."/>
            <person name="Pitluck S."/>
            <person name="Meincke L."/>
            <person name="Brettin T."/>
            <person name="Bruce D."/>
            <person name="Han C."/>
            <person name="Tapia R."/>
            <person name="Gilna P."/>
            <person name="Schmutz J."/>
            <person name="Larimer F."/>
            <person name="Land M."/>
            <person name="Hauser L."/>
            <person name="Kyrpides N."/>
            <person name="Mikhailova N."/>
            <person name="Cozen A.E."/>
            <person name="Fitz-Gibbon S.T."/>
            <person name="House C.H."/>
            <person name="Saltikov C."/>
            <person name="Lowe T."/>
            <person name="Richardson P."/>
        </authorList>
    </citation>
    <scope>NUCLEOTIDE SEQUENCE [LARGE SCALE GENOMIC DNA]</scope>
    <source>
        <strain evidence="2">DSM 4184</strain>
    </source>
</reference>
<accession>A1RTD6</accession>
<organism evidence="2 3">
    <name type="scientific">Pyrobaculum islandicum (strain DSM 4184 / JCM 9189 / GEO3)</name>
    <dbReference type="NCBI Taxonomy" id="384616"/>
    <lineage>
        <taxon>Archaea</taxon>
        <taxon>Thermoproteota</taxon>
        <taxon>Thermoprotei</taxon>
        <taxon>Thermoproteales</taxon>
        <taxon>Thermoproteaceae</taxon>
        <taxon>Pyrobaculum</taxon>
    </lineage>
</organism>
<dbReference type="AlphaFoldDB" id="A1RTD6"/>
<dbReference type="GO" id="GO:0005507">
    <property type="term" value="F:copper ion binding"/>
    <property type="evidence" value="ECO:0007669"/>
    <property type="project" value="TreeGrafter"/>
</dbReference>
<dbReference type="PANTHER" id="PTHR23419:SF8">
    <property type="entry name" value="FI09726P"/>
    <property type="match status" value="1"/>
</dbReference>
<dbReference type="SUPFAM" id="SSF54913">
    <property type="entry name" value="GlnB-like"/>
    <property type="match status" value="1"/>
</dbReference>
<dbReference type="PANTHER" id="PTHR23419">
    <property type="entry name" value="DIVALENT CATION TOLERANCE CUTA-RELATED"/>
    <property type="match status" value="1"/>
</dbReference>
<proteinExistence type="inferred from homology"/>